<gene>
    <name evidence="2" type="ORF">PoB_006437600</name>
</gene>
<dbReference type="EMBL" id="BLXT01007308">
    <property type="protein sequence ID" value="GFO37871.1"/>
    <property type="molecule type" value="Genomic_DNA"/>
</dbReference>
<feature type="compositionally biased region" description="Basic and acidic residues" evidence="1">
    <location>
        <begin position="169"/>
        <end position="188"/>
    </location>
</feature>
<feature type="compositionally biased region" description="Gly residues" evidence="1">
    <location>
        <begin position="131"/>
        <end position="155"/>
    </location>
</feature>
<organism evidence="2 3">
    <name type="scientific">Plakobranchus ocellatus</name>
    <dbReference type="NCBI Taxonomy" id="259542"/>
    <lineage>
        <taxon>Eukaryota</taxon>
        <taxon>Metazoa</taxon>
        <taxon>Spiralia</taxon>
        <taxon>Lophotrochozoa</taxon>
        <taxon>Mollusca</taxon>
        <taxon>Gastropoda</taxon>
        <taxon>Heterobranchia</taxon>
        <taxon>Euthyneura</taxon>
        <taxon>Panpulmonata</taxon>
        <taxon>Sacoglossa</taxon>
        <taxon>Placobranchoidea</taxon>
        <taxon>Plakobranchidae</taxon>
        <taxon>Plakobranchus</taxon>
    </lineage>
</organism>
<proteinExistence type="predicted"/>
<accession>A0AAV4D0Y5</accession>
<feature type="region of interest" description="Disordered" evidence="1">
    <location>
        <begin position="112"/>
        <end position="188"/>
    </location>
</feature>
<evidence type="ECO:0000313" key="3">
    <source>
        <dbReference type="Proteomes" id="UP000735302"/>
    </source>
</evidence>
<evidence type="ECO:0000313" key="2">
    <source>
        <dbReference type="EMBL" id="GFO37871.1"/>
    </source>
</evidence>
<dbReference type="AlphaFoldDB" id="A0AAV4D0Y5"/>
<name>A0AAV4D0Y5_9GAST</name>
<sequence length="188" mass="20668">MLKETIEGNREITNLWRDGQNEALSLDLAWTHPPRLPGERWTLGWEERVTVACRVLCLGLPGSNTSNAILQRCSLLGKPRHWCEKLDRKLDLKSIGVLRHWFALPSAPSQRKIKRLRFQQQQQHSSSSSSRGGGGDGDGSGGGGGSGGSGGGGFISEGRKGMENNGIIRRRDRDRGRERGSPDEVQKT</sequence>
<evidence type="ECO:0000256" key="1">
    <source>
        <dbReference type="SAM" id="MobiDB-lite"/>
    </source>
</evidence>
<protein>
    <submittedName>
        <fullName evidence="2">Uncharacterized protein</fullName>
    </submittedName>
</protein>
<dbReference type="Proteomes" id="UP000735302">
    <property type="component" value="Unassembled WGS sequence"/>
</dbReference>
<keyword evidence="3" id="KW-1185">Reference proteome</keyword>
<comment type="caution">
    <text evidence="2">The sequence shown here is derived from an EMBL/GenBank/DDBJ whole genome shotgun (WGS) entry which is preliminary data.</text>
</comment>
<reference evidence="2 3" key="1">
    <citation type="journal article" date="2021" name="Elife">
        <title>Chloroplast acquisition without the gene transfer in kleptoplastic sea slugs, Plakobranchus ocellatus.</title>
        <authorList>
            <person name="Maeda T."/>
            <person name="Takahashi S."/>
            <person name="Yoshida T."/>
            <person name="Shimamura S."/>
            <person name="Takaki Y."/>
            <person name="Nagai Y."/>
            <person name="Toyoda A."/>
            <person name="Suzuki Y."/>
            <person name="Arimoto A."/>
            <person name="Ishii H."/>
            <person name="Satoh N."/>
            <person name="Nishiyama T."/>
            <person name="Hasebe M."/>
            <person name="Maruyama T."/>
            <person name="Minagawa J."/>
            <person name="Obokata J."/>
            <person name="Shigenobu S."/>
        </authorList>
    </citation>
    <scope>NUCLEOTIDE SEQUENCE [LARGE SCALE GENOMIC DNA]</scope>
</reference>